<name>A2EL99_TRIV3</name>
<dbReference type="SMR" id="A2EL99"/>
<protein>
    <submittedName>
        <fullName evidence="4">Copine family protein</fullName>
    </submittedName>
</protein>
<keyword evidence="2" id="KW-0677">Repeat</keyword>
<dbReference type="Pfam" id="PF00168">
    <property type="entry name" value="C2"/>
    <property type="match status" value="2"/>
</dbReference>
<dbReference type="EMBL" id="DS113420">
    <property type="protein sequence ID" value="EAY06576.1"/>
    <property type="molecule type" value="Genomic_DNA"/>
</dbReference>
<feature type="domain" description="C2" evidence="3">
    <location>
        <begin position="17"/>
        <end position="143"/>
    </location>
</feature>
<reference evidence="4" key="2">
    <citation type="journal article" date="2007" name="Science">
        <title>Draft genome sequence of the sexually transmitted pathogen Trichomonas vaginalis.</title>
        <authorList>
            <person name="Carlton J.M."/>
            <person name="Hirt R.P."/>
            <person name="Silva J.C."/>
            <person name="Delcher A.L."/>
            <person name="Schatz M."/>
            <person name="Zhao Q."/>
            <person name="Wortman J.R."/>
            <person name="Bidwell S.L."/>
            <person name="Alsmark U.C.M."/>
            <person name="Besteiro S."/>
            <person name="Sicheritz-Ponten T."/>
            <person name="Noel C.J."/>
            <person name="Dacks J.B."/>
            <person name="Foster P.G."/>
            <person name="Simillion C."/>
            <person name="Van de Peer Y."/>
            <person name="Miranda-Saavedra D."/>
            <person name="Barton G.J."/>
            <person name="Westrop G.D."/>
            <person name="Mueller S."/>
            <person name="Dessi D."/>
            <person name="Fiori P.L."/>
            <person name="Ren Q."/>
            <person name="Paulsen I."/>
            <person name="Zhang H."/>
            <person name="Bastida-Corcuera F.D."/>
            <person name="Simoes-Barbosa A."/>
            <person name="Brown M.T."/>
            <person name="Hayes R.D."/>
            <person name="Mukherjee M."/>
            <person name="Okumura C.Y."/>
            <person name="Schneider R."/>
            <person name="Smith A.J."/>
            <person name="Vanacova S."/>
            <person name="Villalvazo M."/>
            <person name="Haas B.J."/>
            <person name="Pertea M."/>
            <person name="Feldblyum T.V."/>
            <person name="Utterback T.R."/>
            <person name="Shu C.L."/>
            <person name="Osoegawa K."/>
            <person name="de Jong P.J."/>
            <person name="Hrdy I."/>
            <person name="Horvathova L."/>
            <person name="Zubacova Z."/>
            <person name="Dolezal P."/>
            <person name="Malik S.B."/>
            <person name="Logsdon J.M. Jr."/>
            <person name="Henze K."/>
            <person name="Gupta A."/>
            <person name="Wang C.C."/>
            <person name="Dunne R.L."/>
            <person name="Upcroft J.A."/>
            <person name="Upcroft P."/>
            <person name="White O."/>
            <person name="Salzberg S.L."/>
            <person name="Tang P."/>
            <person name="Chiu C.-H."/>
            <person name="Lee Y.-S."/>
            <person name="Embley T.M."/>
            <person name="Coombs G.H."/>
            <person name="Mottram J.C."/>
            <person name="Tachezy J."/>
            <person name="Fraser-Liggett C.M."/>
            <person name="Johnson P.J."/>
        </authorList>
    </citation>
    <scope>NUCLEOTIDE SEQUENCE [LARGE SCALE GENOMIC DNA]</scope>
    <source>
        <strain evidence="4">G3</strain>
    </source>
</reference>
<dbReference type="PANTHER" id="PTHR10857:SF106">
    <property type="entry name" value="C2 DOMAIN-CONTAINING PROTEIN"/>
    <property type="match status" value="1"/>
</dbReference>
<dbReference type="KEGG" id="tva:4764454"/>
<dbReference type="CDD" id="cd04048">
    <property type="entry name" value="C2A_Copine"/>
    <property type="match status" value="1"/>
</dbReference>
<dbReference type="OMA" id="KEQATMQ"/>
<accession>A2EL99</accession>
<evidence type="ECO:0000313" key="5">
    <source>
        <dbReference type="Proteomes" id="UP000001542"/>
    </source>
</evidence>
<dbReference type="InterPro" id="IPR035892">
    <property type="entry name" value="C2_domain_sf"/>
</dbReference>
<dbReference type="RefSeq" id="XP_001318799.1">
    <property type="nucleotide sequence ID" value="XM_001318764.1"/>
</dbReference>
<organism evidence="4 5">
    <name type="scientific">Trichomonas vaginalis (strain ATCC PRA-98 / G3)</name>
    <dbReference type="NCBI Taxonomy" id="412133"/>
    <lineage>
        <taxon>Eukaryota</taxon>
        <taxon>Metamonada</taxon>
        <taxon>Parabasalia</taxon>
        <taxon>Trichomonadida</taxon>
        <taxon>Trichomonadidae</taxon>
        <taxon>Trichomonas</taxon>
    </lineage>
</organism>
<dbReference type="InterPro" id="IPR036465">
    <property type="entry name" value="vWFA_dom_sf"/>
</dbReference>
<dbReference type="InterPro" id="IPR045052">
    <property type="entry name" value="Copine"/>
</dbReference>
<dbReference type="SUPFAM" id="SSF53300">
    <property type="entry name" value="vWA-like"/>
    <property type="match status" value="1"/>
</dbReference>
<dbReference type="FunFam" id="2.60.40.150:FF:000394">
    <property type="entry name" value="Copine family protein"/>
    <property type="match status" value="1"/>
</dbReference>
<dbReference type="PROSITE" id="PS50004">
    <property type="entry name" value="C2"/>
    <property type="match status" value="1"/>
</dbReference>
<dbReference type="AlphaFoldDB" id="A2EL99"/>
<dbReference type="SMART" id="SM00327">
    <property type="entry name" value="VWA"/>
    <property type="match status" value="1"/>
</dbReference>
<dbReference type="Pfam" id="PF07002">
    <property type="entry name" value="Copine"/>
    <property type="match status" value="1"/>
</dbReference>
<dbReference type="GO" id="GO:0071277">
    <property type="term" value="P:cellular response to calcium ion"/>
    <property type="evidence" value="ECO:0000318"/>
    <property type="project" value="GO_Central"/>
</dbReference>
<dbReference type="VEuPathDB" id="TrichDB:TVAG_069450"/>
<evidence type="ECO:0000256" key="2">
    <source>
        <dbReference type="ARBA" id="ARBA00022737"/>
    </source>
</evidence>
<dbReference type="GO" id="GO:0005544">
    <property type="term" value="F:calcium-dependent phospholipid binding"/>
    <property type="evidence" value="ECO:0000318"/>
    <property type="project" value="GO_Central"/>
</dbReference>
<comment type="similarity">
    <text evidence="1">Belongs to the copine family.</text>
</comment>
<proteinExistence type="inferred from homology"/>
<evidence type="ECO:0000259" key="3">
    <source>
        <dbReference type="PROSITE" id="PS50004"/>
    </source>
</evidence>
<dbReference type="STRING" id="5722.A2EL99"/>
<dbReference type="Gene3D" id="2.60.40.150">
    <property type="entry name" value="C2 domain"/>
    <property type="match status" value="1"/>
</dbReference>
<dbReference type="CDD" id="cd04047">
    <property type="entry name" value="C2B_Copine"/>
    <property type="match status" value="1"/>
</dbReference>
<dbReference type="Proteomes" id="UP000001542">
    <property type="component" value="Unassembled WGS sequence"/>
</dbReference>
<reference evidence="4" key="1">
    <citation type="submission" date="2006-10" db="EMBL/GenBank/DDBJ databases">
        <authorList>
            <person name="Amadeo P."/>
            <person name="Zhao Q."/>
            <person name="Wortman J."/>
            <person name="Fraser-Liggett C."/>
            <person name="Carlton J."/>
        </authorList>
    </citation>
    <scope>NUCLEOTIDE SEQUENCE</scope>
    <source>
        <strain evidence="4">G3</strain>
    </source>
</reference>
<evidence type="ECO:0000256" key="1">
    <source>
        <dbReference type="ARBA" id="ARBA00009048"/>
    </source>
</evidence>
<dbReference type="InterPro" id="IPR010734">
    <property type="entry name" value="Copine_C"/>
</dbReference>
<dbReference type="InterPro" id="IPR000008">
    <property type="entry name" value="C2_dom"/>
</dbReference>
<dbReference type="eggNOG" id="KOG1327">
    <property type="taxonomic scope" value="Eukaryota"/>
</dbReference>
<dbReference type="InterPro" id="IPR002035">
    <property type="entry name" value="VWF_A"/>
</dbReference>
<dbReference type="InParanoid" id="A2EL99"/>
<gene>
    <name evidence="4" type="ORF">TVAG_069450</name>
</gene>
<keyword evidence="5" id="KW-1185">Reference proteome</keyword>
<evidence type="ECO:0000313" key="4">
    <source>
        <dbReference type="EMBL" id="EAY06576.1"/>
    </source>
</evidence>
<dbReference type="InterPro" id="IPR037768">
    <property type="entry name" value="C2B_Copine"/>
</dbReference>
<dbReference type="SUPFAM" id="SSF49562">
    <property type="entry name" value="C2 domain (Calcium/lipid-binding domain, CaLB)"/>
    <property type="match status" value="2"/>
</dbReference>
<dbReference type="GO" id="GO:0005886">
    <property type="term" value="C:plasma membrane"/>
    <property type="evidence" value="ECO:0000318"/>
    <property type="project" value="GO_Central"/>
</dbReference>
<dbReference type="SMART" id="SM00239">
    <property type="entry name" value="C2"/>
    <property type="match status" value="2"/>
</dbReference>
<dbReference type="PANTHER" id="PTHR10857">
    <property type="entry name" value="COPINE"/>
    <property type="match status" value="1"/>
</dbReference>
<dbReference type="VEuPathDB" id="TrichDB:TVAGG3_0004300"/>
<sequence length="554" mass="61147">MSIAYGAWKPQSIKSTNSGQVEVQNTSSAEVTGDAPIIDMHVGGKELKKMDIGSESDPMCVLFIPMNGRMVEVARTEVIWDNPNPQWVKVLRALYVFETNQPLRFCVYDCDSEKGDLSHHDFIGYCDTNVQHIVTNLGTEIVLELKHDTQHDKRGFLTIIAEQAQSCNSRVKMDFAFKNLKKVRTFHSNRPYLVISKPSETGKLLPTYRSAVYPKCNSCNIKTFEIPLQSLCNGDMDVPLTLSAYDFREGKLDYLIGSAQMSLKEMMENTGTELVIKNKGKEMGKIKIGSIQLTQHPTFVDYLRGGLQLNLITAIDFTASNGDPNNANSLHFINNQAPNQYETCIWSVGGVICPYDSDQKFPVFGFGGIVGGQVSHCFPLTFNPNDPNVDGLQGIIGAYRNSLFNVRLSGPTLFAPVIQAATGVARASFAESRTYTILLIITDGIINDMSATIDAIVAATVDAPLSIIIVGVGKADFEEMDRLDADEVPLRATNGQVMKRDIVQFVPFREFASRGGPALAAEVLEEVPRQVDEFCHLVNFVPTPAQPRYPAPKQ</sequence>
<dbReference type="OrthoDB" id="5855668at2759"/>